<reference evidence="2 3" key="1">
    <citation type="submission" date="2018-11" db="EMBL/GenBank/DDBJ databases">
        <title>Genome sequencing and assembly of Clostridium tagluense strain A121.</title>
        <authorList>
            <person name="Murakami T."/>
            <person name="Segawa T."/>
            <person name="Shcherbakova V.A."/>
            <person name="Mori H."/>
            <person name="Yoshimura Y."/>
        </authorList>
    </citation>
    <scope>NUCLEOTIDE SEQUENCE [LARGE SCALE GENOMIC DNA]</scope>
    <source>
        <strain evidence="2 3">A121</strain>
    </source>
</reference>
<accession>A0A401UII2</accession>
<dbReference type="RefSeq" id="WP_124998719.1">
    <property type="nucleotide sequence ID" value="NZ_BHYK01000004.1"/>
</dbReference>
<organism evidence="2 3">
    <name type="scientific">Clostridium tagluense</name>
    <dbReference type="NCBI Taxonomy" id="360422"/>
    <lineage>
        <taxon>Bacteria</taxon>
        <taxon>Bacillati</taxon>
        <taxon>Bacillota</taxon>
        <taxon>Clostridia</taxon>
        <taxon>Eubacteriales</taxon>
        <taxon>Clostridiaceae</taxon>
        <taxon>Clostridium</taxon>
    </lineage>
</organism>
<proteinExistence type="predicted"/>
<dbReference type="InterPro" id="IPR015797">
    <property type="entry name" value="NUDIX_hydrolase-like_dom_sf"/>
</dbReference>
<dbReference type="Proteomes" id="UP000287872">
    <property type="component" value="Unassembled WGS sequence"/>
</dbReference>
<dbReference type="AlphaFoldDB" id="A0A401UII2"/>
<protein>
    <recommendedName>
        <fullName evidence="1">Nudix hydrolase domain-containing protein</fullName>
    </recommendedName>
</protein>
<comment type="caution">
    <text evidence="2">The sequence shown here is derived from an EMBL/GenBank/DDBJ whole genome shotgun (WGS) entry which is preliminary data.</text>
</comment>
<dbReference type="EMBL" id="BHYK01000004">
    <property type="protein sequence ID" value="GCD09375.1"/>
    <property type="molecule type" value="Genomic_DNA"/>
</dbReference>
<feature type="domain" description="Nudix hydrolase" evidence="1">
    <location>
        <begin position="15"/>
        <end position="73"/>
    </location>
</feature>
<dbReference type="InterPro" id="IPR000086">
    <property type="entry name" value="NUDIX_hydrolase_dom"/>
</dbReference>
<dbReference type="OrthoDB" id="9804442at2"/>
<dbReference type="SUPFAM" id="SSF55811">
    <property type="entry name" value="Nudix"/>
    <property type="match status" value="1"/>
</dbReference>
<dbReference type="Gene3D" id="3.90.79.10">
    <property type="entry name" value="Nucleoside Triphosphate Pyrophosphohydrolase"/>
    <property type="match status" value="1"/>
</dbReference>
<dbReference type="Pfam" id="PF00293">
    <property type="entry name" value="NUDIX"/>
    <property type="match status" value="1"/>
</dbReference>
<name>A0A401UII2_9CLOT</name>
<evidence type="ECO:0000259" key="1">
    <source>
        <dbReference type="Pfam" id="PF00293"/>
    </source>
</evidence>
<sequence length="79" mass="9328">MDISFKTDEGRFNYRVAGIIIHDNKLLIMEDEHSPYYYIPGGQVAMNELSEDAIIKEIREELNAAIKVNRMLWEFQHKQ</sequence>
<gene>
    <name evidence="2" type="ORF">Ctaglu_09980</name>
</gene>
<evidence type="ECO:0000313" key="3">
    <source>
        <dbReference type="Proteomes" id="UP000287872"/>
    </source>
</evidence>
<evidence type="ECO:0000313" key="2">
    <source>
        <dbReference type="EMBL" id="GCD09375.1"/>
    </source>
</evidence>
<keyword evidence="3" id="KW-1185">Reference proteome</keyword>